<dbReference type="PANTHER" id="PTHR45685">
    <property type="entry name" value="HELICASE SRCAP-RELATED"/>
    <property type="match status" value="1"/>
</dbReference>
<dbReference type="InterPro" id="IPR050520">
    <property type="entry name" value="INO80/SWR1_helicase"/>
</dbReference>
<keyword evidence="5" id="KW-0347">Helicase</keyword>
<protein>
    <recommendedName>
        <fullName evidence="16">Protein, SNF2 family</fullName>
    </recommendedName>
</protein>
<reference evidence="14 15" key="1">
    <citation type="submission" date="2023-08" db="EMBL/GenBank/DDBJ databases">
        <title>A Necator americanus chromosomal reference genome.</title>
        <authorList>
            <person name="Ilik V."/>
            <person name="Petrzelkova K.J."/>
            <person name="Pardy F."/>
            <person name="Fuh T."/>
            <person name="Niatou-Singa F.S."/>
            <person name="Gouil Q."/>
            <person name="Baker L."/>
            <person name="Ritchie M.E."/>
            <person name="Jex A.R."/>
            <person name="Gazzola D."/>
            <person name="Li H."/>
            <person name="Toshio Fujiwara R."/>
            <person name="Zhan B."/>
            <person name="Aroian R.V."/>
            <person name="Pafco B."/>
            <person name="Schwarz E.M."/>
        </authorList>
    </citation>
    <scope>NUCLEOTIDE SEQUENCE [LARGE SCALE GENOMIC DNA]</scope>
    <source>
        <strain evidence="14 15">Aroian</strain>
        <tissue evidence="14">Whole animal</tissue>
    </source>
</reference>
<evidence type="ECO:0000256" key="3">
    <source>
        <dbReference type="ARBA" id="ARBA00022741"/>
    </source>
</evidence>
<keyword evidence="9" id="KW-0539">Nucleus</keyword>
<dbReference type="InterPro" id="IPR000330">
    <property type="entry name" value="SNF2_N"/>
</dbReference>
<feature type="region of interest" description="Disordered" evidence="10">
    <location>
        <begin position="2029"/>
        <end position="2052"/>
    </location>
</feature>
<feature type="compositionally biased region" description="Polar residues" evidence="10">
    <location>
        <begin position="15"/>
        <end position="26"/>
    </location>
</feature>
<feature type="region of interest" description="Disordered" evidence="10">
    <location>
        <begin position="2371"/>
        <end position="2430"/>
    </location>
</feature>
<feature type="domain" description="HSA" evidence="13">
    <location>
        <begin position="179"/>
        <end position="259"/>
    </location>
</feature>
<dbReference type="SUPFAM" id="SSF52540">
    <property type="entry name" value="P-loop containing nucleoside triphosphate hydrolases"/>
    <property type="match status" value="2"/>
</dbReference>
<keyword evidence="15" id="KW-1185">Reference proteome</keyword>
<dbReference type="InterPro" id="IPR027417">
    <property type="entry name" value="P-loop_NTPase"/>
</dbReference>
<feature type="region of interest" description="Disordered" evidence="10">
    <location>
        <begin position="302"/>
        <end position="340"/>
    </location>
</feature>
<keyword evidence="8" id="KW-0238">DNA-binding</keyword>
<evidence type="ECO:0000256" key="6">
    <source>
        <dbReference type="ARBA" id="ARBA00022840"/>
    </source>
</evidence>
<evidence type="ECO:0000313" key="15">
    <source>
        <dbReference type="Proteomes" id="UP001303046"/>
    </source>
</evidence>
<dbReference type="SMART" id="SM00487">
    <property type="entry name" value="DEXDc"/>
    <property type="match status" value="1"/>
</dbReference>
<evidence type="ECO:0000259" key="11">
    <source>
        <dbReference type="PROSITE" id="PS51192"/>
    </source>
</evidence>
<dbReference type="InterPro" id="IPR014012">
    <property type="entry name" value="HSA_dom"/>
</dbReference>
<dbReference type="Pfam" id="PF07529">
    <property type="entry name" value="HSA"/>
    <property type="match status" value="1"/>
</dbReference>
<feature type="compositionally biased region" description="Basic and acidic residues" evidence="10">
    <location>
        <begin position="423"/>
        <end position="457"/>
    </location>
</feature>
<feature type="compositionally biased region" description="Polar residues" evidence="10">
    <location>
        <begin position="2421"/>
        <end position="2430"/>
    </location>
</feature>
<proteinExistence type="inferred from homology"/>
<gene>
    <name evidence="14" type="primary">Necator_chrIII.g9047</name>
    <name evidence="14" type="ORF">RB195_008282</name>
</gene>
<evidence type="ECO:0000256" key="1">
    <source>
        <dbReference type="ARBA" id="ARBA00004123"/>
    </source>
</evidence>
<dbReference type="InterPro" id="IPR038718">
    <property type="entry name" value="SNF2-like_sf"/>
</dbReference>
<feature type="region of interest" description="Disordered" evidence="10">
    <location>
        <begin position="1029"/>
        <end position="1048"/>
    </location>
</feature>
<feature type="region of interest" description="Disordered" evidence="10">
    <location>
        <begin position="2326"/>
        <end position="2357"/>
    </location>
</feature>
<evidence type="ECO:0000256" key="9">
    <source>
        <dbReference type="ARBA" id="ARBA00023242"/>
    </source>
</evidence>
<dbReference type="SMART" id="SM00573">
    <property type="entry name" value="HSA"/>
    <property type="match status" value="1"/>
</dbReference>
<evidence type="ECO:0000256" key="8">
    <source>
        <dbReference type="ARBA" id="ARBA00023125"/>
    </source>
</evidence>
<feature type="compositionally biased region" description="Polar residues" evidence="10">
    <location>
        <begin position="1029"/>
        <end position="1041"/>
    </location>
</feature>
<keyword evidence="6" id="KW-0067">ATP-binding</keyword>
<evidence type="ECO:0000256" key="10">
    <source>
        <dbReference type="SAM" id="MobiDB-lite"/>
    </source>
</evidence>
<evidence type="ECO:0000256" key="2">
    <source>
        <dbReference type="ARBA" id="ARBA00009220"/>
    </source>
</evidence>
<feature type="compositionally biased region" description="Acidic residues" evidence="10">
    <location>
        <begin position="475"/>
        <end position="490"/>
    </location>
</feature>
<evidence type="ECO:0000259" key="13">
    <source>
        <dbReference type="PROSITE" id="PS51204"/>
    </source>
</evidence>
<feature type="region of interest" description="Disordered" evidence="10">
    <location>
        <begin position="392"/>
        <end position="505"/>
    </location>
</feature>
<keyword evidence="4" id="KW-0378">Hydrolase</keyword>
<sequence length="2430" mass="271894">MPFRKASHSGEVDEPSTSQETLTAQTGAGLHRNELYYDMVMRFLRRTSGTRLRIAQRYKIGAGVGMDRPGEPLKLENPFEELERRVMGEVMQSVQNRSPRRSSRQRNRDQTQASPSRLSPIEVKVEDPSAPTVPPGTSHSLLSVNTTESNVEKAAKQEAQVMARIAELRRAGLWTASRLPLCVEPPRNKTHWDYVLEEVKWMATDFRMERHFKRNIARKIAAAIQKQKKEDETDQERAHARLIRDGKRICASIAKMIRDFWQTVDKVVEHRAQEILESKKRKALDAHMAFIVGEADKLSSMVQEGLTQDKGSKTPSMTSRDDENGGDADFCVSESESDDEITIEREEAAMKERHEDVREEVSALNKDADKDMDDFLASLPPEYLASLGLQLPSSNTTVSSESLADSEGEDDNKTLQEIQLAAKSEKARKLSEEGIEESRAKRPKLEEASDEDSKSGRSNDVPPATRSGEAHKNEEEEEMSVDEEDSEVAEDQNGNLEGNGDGRGMLESVDYAKLNSVNSDERQQELANIAEAALKFQPKGFTLETTQVKTAVPFLIRGTLREYQMVGLDWLVTLYEKNLNGILADEMGLGKTIQTISLLAHLACCESIWGPHLIVVPTSVILNWEMELKKWCPAFKILTYFGTQKDRAEKRKGWSKPNAFHVCITSYKTVTTDIRAFKMKSWQYLILDEAQNIKNWKSQRWQALLNVKARRRLLLTGTPLQNSLMELWSLMHFLMPAIFASHDDFKDWFSNPLTGMMDGSVEFNAPLVQQLHKVLRPFILRRLKSEVEKQLPKKTEHVIKCPLSKRQRYLYDDFMSQRSTRDNLKSGNMLSVLNIVMQLRKCCNHPNLFEPRAVQSPLCLHQLRFSCPGLVLDLDEKEFGRDLPEFFDLRKRFTGISSSAVGRAPLIEELAESNDSRPPVVPGFRLHRPIASGTTIPSNAQSSEIASVVDVSAAELQRAGFAQNEMVLVVRDGDDIESILGSSTGAPVPMRVRVDDGRLVLDSDGLKQGKGAKLCQVVTGVNGEKTLQEVTSRTGEQQSGGNAPVPVSQVANPAPPAMAAMPGRAASTASMTSSVDANKTERIPYGETTNKSSVHVHPFLRCSTALSKVAPLTVSTATVGFHHSMQNGGTHDYNDYIESIEELSARLSPPLKKRRTDLSEKQLVSGEFAELVPVEVLQRMEENNRLRLRRIIERFECQQNPMYSTQLISMLQKSIVSKLFPTIGDGKTDDAGYLEISSAASLDIQDSLISWAEDTMKRFWIWVNPAVTDAPSLWSSSSGHGSYVRIMNEQLSMASRELLSMTHPLTHIALVSSQLQFPELRLIEYDCGKLQALARLLRRLYVNKHRCLIFTQMSRMLDVLQAFLSYHGYQYFRLDGTTGIEQRQAMMERFNADTKIFCFILSTRSGGVGVNLTGADTVIFYDSDWNPTMDAQAQDRCHRIGQTRNVTIFRLISERTIEENILRKAIQKRRLGEMAIDDAGFTPEFFKQSDNIRDLFDGTVDVSDIAVSEGPKSQKDVEKAMAALEDEQDVTAAKMLIAETRADKAEFDESKNVNTSENSVSVFQSHLDNEEPLDEKYIELISQLKPIERYAVNFLEAEYKPEFEEEVREAEALIEQKREDWVRAHNKALSNEDTEPAADEDSSRVDDDFYGAGLLLDEVFADDPDFFNQIMPTWTPFPTPPLSDSENDVYFDDCLDLLYDRDFMPEECLPLEIHELHSSLNRPISPVKKTSPTPVPPNSSSQMSSSDAAVMSLLQQALHNPPKSYTPPPAANIPVPYSPAEFDQYMQGYHDLKNDNIPENRVSRKERRVTPRQLEQKGRELMRPVTPPPAVREELDYDGPEWNVIEDQALLTAIRNEDIMCHNFDRTKTSLRYNWEYISGFVNRVTRFYRSPRQCSIRYQLVVRPRESGQLMVIDPLTKKPRKVPLTPAEVVHLRKGRVSTDLQYAHDADRLRDASYTGRLRLIESLTSRQNEFREQRRPIDSRWLEPSGRLPPAQENRLSVLGVRYASTMYPDDIVKNLEEKRIAQEAAKKKLAEQQTNNERPNSPPHPVISVCVRPPAVTAGPDVVQSRIPIVISVPQLVQQHPPQLQPSVPQDIPMGVLSQSHSPVGGMRRVGSHSQVGVPIAGTLQHVQGGAPNTQHNYVVVSQDSLQPSSRMQFVTRTTDGMTIGQGGQPVYRSISSSAQAKRTPPSTPSLSRVQGGYMASVQTVSGNSTLFQPGASTVGGPQRGRVMQRPAAPRMFVQQAPQGGDRPYVVPQQQIRMVSTQRLPPQKRTIGQKSPMTAVMVPTRSGQPHQLRAVPRGFTPQGTRIMNVVMAPSTVATSSSSQSLQSCQPGSATLIPSGAPAVRHPSPFSEATGVTVKRQLLSQSRPLGPASRDGSPQTVAQVVIAPPHQAAPEEQHSVAAPSLPQSSAQAEEMPQRQSSPSHAS</sequence>
<feature type="region of interest" description="Disordered" evidence="10">
    <location>
        <begin position="90"/>
        <end position="120"/>
    </location>
</feature>
<feature type="region of interest" description="Disordered" evidence="10">
    <location>
        <begin position="2180"/>
        <end position="2199"/>
    </location>
</feature>
<feature type="domain" description="Helicase C-terminal" evidence="12">
    <location>
        <begin position="1336"/>
        <end position="1493"/>
    </location>
</feature>
<feature type="compositionally biased region" description="Low complexity" evidence="10">
    <location>
        <begin position="2326"/>
        <end position="2337"/>
    </location>
</feature>
<dbReference type="SMART" id="SM00490">
    <property type="entry name" value="HELICc"/>
    <property type="match status" value="1"/>
</dbReference>
<dbReference type="CDD" id="cd18003">
    <property type="entry name" value="DEXQc_SRCAP"/>
    <property type="match status" value="1"/>
</dbReference>
<dbReference type="EMBL" id="JAVFWL010000003">
    <property type="protein sequence ID" value="KAK6739689.1"/>
    <property type="molecule type" value="Genomic_DNA"/>
</dbReference>
<evidence type="ECO:0000256" key="7">
    <source>
        <dbReference type="ARBA" id="ARBA00022853"/>
    </source>
</evidence>
<dbReference type="Gene3D" id="1.20.120.850">
    <property type="entry name" value="SWI2/SNF2 ATPases, N-terminal domain"/>
    <property type="match status" value="1"/>
</dbReference>
<comment type="caution">
    <text evidence="14">The sequence shown here is derived from an EMBL/GenBank/DDBJ whole genome shotgun (WGS) entry which is preliminary data.</text>
</comment>
<dbReference type="PROSITE" id="PS51204">
    <property type="entry name" value="HSA"/>
    <property type="match status" value="1"/>
</dbReference>
<feature type="domain" description="Helicase ATP-binding" evidence="11">
    <location>
        <begin position="572"/>
        <end position="737"/>
    </location>
</feature>
<dbReference type="Pfam" id="PF00176">
    <property type="entry name" value="SNF2-rel_dom"/>
    <property type="match status" value="1"/>
</dbReference>
<dbReference type="InterPro" id="IPR001650">
    <property type="entry name" value="Helicase_C-like"/>
</dbReference>
<name>A0ABR1CMV6_NECAM</name>
<dbReference type="PANTHER" id="PTHR45685:SF1">
    <property type="entry name" value="HELICASE SRCAP"/>
    <property type="match status" value="1"/>
</dbReference>
<dbReference type="PROSITE" id="PS51194">
    <property type="entry name" value="HELICASE_CTER"/>
    <property type="match status" value="1"/>
</dbReference>
<dbReference type="CDD" id="cd18793">
    <property type="entry name" value="SF2_C_SNF"/>
    <property type="match status" value="1"/>
</dbReference>
<feature type="compositionally biased region" description="Low complexity" evidence="10">
    <location>
        <begin position="1725"/>
        <end position="1745"/>
    </location>
</feature>
<feature type="region of interest" description="Disordered" evidence="10">
    <location>
        <begin position="1"/>
        <end position="26"/>
    </location>
</feature>
<keyword evidence="3" id="KW-0547">Nucleotide-binding</keyword>
<feature type="region of interest" description="Disordered" evidence="10">
    <location>
        <begin position="1722"/>
        <end position="1745"/>
    </location>
</feature>
<keyword evidence="7" id="KW-0156">Chromatin regulator</keyword>
<feature type="compositionally biased region" description="Low complexity" evidence="10">
    <location>
        <begin position="2403"/>
        <end position="2416"/>
    </location>
</feature>
<dbReference type="Gene3D" id="3.40.50.10810">
    <property type="entry name" value="Tandem AAA-ATPase domain"/>
    <property type="match status" value="1"/>
</dbReference>
<dbReference type="Pfam" id="PF00271">
    <property type="entry name" value="Helicase_C"/>
    <property type="match status" value="1"/>
</dbReference>
<evidence type="ECO:0000259" key="12">
    <source>
        <dbReference type="PROSITE" id="PS51194"/>
    </source>
</evidence>
<comment type="subcellular location">
    <subcellularLocation>
        <location evidence="1">Nucleus</location>
    </subcellularLocation>
</comment>
<feature type="region of interest" description="Disordered" evidence="10">
    <location>
        <begin position="1802"/>
        <end position="1831"/>
    </location>
</feature>
<organism evidence="14 15">
    <name type="scientific">Necator americanus</name>
    <name type="common">Human hookworm</name>
    <dbReference type="NCBI Taxonomy" id="51031"/>
    <lineage>
        <taxon>Eukaryota</taxon>
        <taxon>Metazoa</taxon>
        <taxon>Ecdysozoa</taxon>
        <taxon>Nematoda</taxon>
        <taxon>Chromadorea</taxon>
        <taxon>Rhabditida</taxon>
        <taxon>Rhabditina</taxon>
        <taxon>Rhabditomorpha</taxon>
        <taxon>Strongyloidea</taxon>
        <taxon>Ancylostomatidae</taxon>
        <taxon>Bunostominae</taxon>
        <taxon>Necator</taxon>
    </lineage>
</organism>
<evidence type="ECO:0008006" key="16">
    <source>
        <dbReference type="Google" id="ProtNLM"/>
    </source>
</evidence>
<evidence type="ECO:0000313" key="14">
    <source>
        <dbReference type="EMBL" id="KAK6739689.1"/>
    </source>
</evidence>
<dbReference type="PROSITE" id="PS51192">
    <property type="entry name" value="HELICASE_ATP_BIND_1"/>
    <property type="match status" value="1"/>
</dbReference>
<dbReference type="InterPro" id="IPR049730">
    <property type="entry name" value="SNF2/RAD54-like_C"/>
</dbReference>
<evidence type="ECO:0000256" key="4">
    <source>
        <dbReference type="ARBA" id="ARBA00022801"/>
    </source>
</evidence>
<comment type="similarity">
    <text evidence="2">Belongs to the SNF2/RAD54 helicase family. SWR1 subfamily.</text>
</comment>
<feature type="compositionally biased region" description="Polar residues" evidence="10">
    <location>
        <begin position="392"/>
        <end position="403"/>
    </location>
</feature>
<dbReference type="Proteomes" id="UP001303046">
    <property type="component" value="Unassembled WGS sequence"/>
</dbReference>
<dbReference type="Gene3D" id="3.40.50.300">
    <property type="entry name" value="P-loop containing nucleotide triphosphate hydrolases"/>
    <property type="match status" value="1"/>
</dbReference>
<accession>A0ABR1CMV6</accession>
<evidence type="ECO:0000256" key="5">
    <source>
        <dbReference type="ARBA" id="ARBA00022806"/>
    </source>
</evidence>
<dbReference type="InterPro" id="IPR014001">
    <property type="entry name" value="Helicase_ATP-bd"/>
</dbReference>